<evidence type="ECO:0000313" key="3">
    <source>
        <dbReference type="Proteomes" id="UP001501446"/>
    </source>
</evidence>
<accession>A0ABP8WMY0</accession>
<comment type="caution">
    <text evidence="2">The sequence shown here is derived from an EMBL/GenBank/DDBJ whole genome shotgun (WGS) entry which is preliminary data.</text>
</comment>
<feature type="region of interest" description="Disordered" evidence="1">
    <location>
        <begin position="46"/>
        <end position="76"/>
    </location>
</feature>
<protein>
    <submittedName>
        <fullName evidence="2">Uncharacterized protein</fullName>
    </submittedName>
</protein>
<sequence>MWMAINPTSANPLAASIPTNRRVGRISASSSLPESVLSARDIALMTPPDRAGPSRASEVCGPSGVASMAPGHPEPI</sequence>
<keyword evidence="3" id="KW-1185">Reference proteome</keyword>
<evidence type="ECO:0000313" key="2">
    <source>
        <dbReference type="EMBL" id="GAA4691776.1"/>
    </source>
</evidence>
<dbReference type="EMBL" id="BAABLN010000005">
    <property type="protein sequence ID" value="GAA4691776.1"/>
    <property type="molecule type" value="Genomic_DNA"/>
</dbReference>
<reference evidence="3" key="1">
    <citation type="journal article" date="2019" name="Int. J. Syst. Evol. Microbiol.">
        <title>The Global Catalogue of Microorganisms (GCM) 10K type strain sequencing project: providing services to taxonomists for standard genome sequencing and annotation.</title>
        <authorList>
            <consortium name="The Broad Institute Genomics Platform"/>
            <consortium name="The Broad Institute Genome Sequencing Center for Infectious Disease"/>
            <person name="Wu L."/>
            <person name="Ma J."/>
        </authorList>
    </citation>
    <scope>NUCLEOTIDE SEQUENCE [LARGE SCALE GENOMIC DNA]</scope>
    <source>
        <strain evidence="3">JCM 18958</strain>
    </source>
</reference>
<dbReference type="Proteomes" id="UP001501446">
    <property type="component" value="Unassembled WGS sequence"/>
</dbReference>
<gene>
    <name evidence="2" type="ORF">GCM10025781_06140</name>
</gene>
<evidence type="ECO:0000256" key="1">
    <source>
        <dbReference type="SAM" id="MobiDB-lite"/>
    </source>
</evidence>
<organism evidence="2 3">
    <name type="scientific">Kocuria gwangalliensis</name>
    <dbReference type="NCBI Taxonomy" id="501592"/>
    <lineage>
        <taxon>Bacteria</taxon>
        <taxon>Bacillati</taxon>
        <taxon>Actinomycetota</taxon>
        <taxon>Actinomycetes</taxon>
        <taxon>Micrococcales</taxon>
        <taxon>Micrococcaceae</taxon>
        <taxon>Kocuria</taxon>
    </lineage>
</organism>
<proteinExistence type="predicted"/>
<name>A0ABP8WMY0_9MICC</name>